<evidence type="ECO:0000313" key="6">
    <source>
        <dbReference type="EMBL" id="SVB28193.1"/>
    </source>
</evidence>
<dbReference type="SUPFAM" id="SSF52540">
    <property type="entry name" value="P-loop containing nucleoside triphosphate hydrolases"/>
    <property type="match status" value="1"/>
</dbReference>
<dbReference type="GO" id="GO:0016887">
    <property type="term" value="F:ATP hydrolysis activity"/>
    <property type="evidence" value="ECO:0007669"/>
    <property type="project" value="InterPro"/>
</dbReference>
<evidence type="ECO:0000256" key="3">
    <source>
        <dbReference type="ARBA" id="ARBA00022741"/>
    </source>
</evidence>
<dbReference type="InterPro" id="IPR003439">
    <property type="entry name" value="ABC_transporter-like_ATP-bd"/>
</dbReference>
<keyword evidence="4" id="KW-0067">ATP-binding</keyword>
<accession>A0A382CSB1</accession>
<dbReference type="InterPro" id="IPR027417">
    <property type="entry name" value="P-loop_NTPase"/>
</dbReference>
<dbReference type="Pfam" id="PF00005">
    <property type="entry name" value="ABC_tran"/>
    <property type="match status" value="1"/>
</dbReference>
<comment type="similarity">
    <text evidence="1">Belongs to the ABC transporter superfamily.</text>
</comment>
<dbReference type="PANTHER" id="PTHR43166:SF4">
    <property type="entry name" value="PHOSPHONATES IMPORT ATP-BINDING PROTEIN PHNC"/>
    <property type="match status" value="1"/>
</dbReference>
<dbReference type="InterPro" id="IPR050086">
    <property type="entry name" value="MetN_ABC_transporter-like"/>
</dbReference>
<keyword evidence="3" id="KW-0547">Nucleotide-binding</keyword>
<dbReference type="Gene3D" id="3.40.50.300">
    <property type="entry name" value="P-loop containing nucleotide triphosphate hydrolases"/>
    <property type="match status" value="1"/>
</dbReference>
<dbReference type="AlphaFoldDB" id="A0A382CSB1"/>
<evidence type="ECO:0000256" key="2">
    <source>
        <dbReference type="ARBA" id="ARBA00022448"/>
    </source>
</evidence>
<protein>
    <recommendedName>
        <fullName evidence="5">ABC transporter domain-containing protein</fullName>
    </recommendedName>
</protein>
<dbReference type="SMART" id="SM00382">
    <property type="entry name" value="AAA"/>
    <property type="match status" value="1"/>
</dbReference>
<keyword evidence="2" id="KW-0813">Transport</keyword>
<name>A0A382CSB1_9ZZZZ</name>
<dbReference type="PANTHER" id="PTHR43166">
    <property type="entry name" value="AMINO ACID IMPORT ATP-BINDING PROTEIN"/>
    <property type="match status" value="1"/>
</dbReference>
<evidence type="ECO:0000256" key="4">
    <source>
        <dbReference type="ARBA" id="ARBA00022840"/>
    </source>
</evidence>
<dbReference type="PROSITE" id="PS00211">
    <property type="entry name" value="ABC_TRANSPORTER_1"/>
    <property type="match status" value="1"/>
</dbReference>
<evidence type="ECO:0000259" key="5">
    <source>
        <dbReference type="PROSITE" id="PS50893"/>
    </source>
</evidence>
<dbReference type="EMBL" id="UINC01035573">
    <property type="protein sequence ID" value="SVB28193.1"/>
    <property type="molecule type" value="Genomic_DNA"/>
</dbReference>
<feature type="non-terminal residue" evidence="6">
    <location>
        <position position="220"/>
    </location>
</feature>
<feature type="domain" description="ABC transporter" evidence="5">
    <location>
        <begin position="23"/>
        <end position="220"/>
    </location>
</feature>
<gene>
    <name evidence="6" type="ORF">METZ01_LOCUS181047</name>
</gene>
<dbReference type="CDD" id="cd03262">
    <property type="entry name" value="ABC_HisP_GlnQ"/>
    <property type="match status" value="1"/>
</dbReference>
<dbReference type="PROSITE" id="PS50893">
    <property type="entry name" value="ABC_TRANSPORTER_2"/>
    <property type="match status" value="1"/>
</dbReference>
<dbReference type="GO" id="GO:0005524">
    <property type="term" value="F:ATP binding"/>
    <property type="evidence" value="ECO:0007669"/>
    <property type="project" value="UniProtKB-KW"/>
</dbReference>
<dbReference type="InterPro" id="IPR003593">
    <property type="entry name" value="AAA+_ATPase"/>
</dbReference>
<reference evidence="6" key="1">
    <citation type="submission" date="2018-05" db="EMBL/GenBank/DDBJ databases">
        <authorList>
            <person name="Lanie J.A."/>
            <person name="Ng W.-L."/>
            <person name="Kazmierczak K.M."/>
            <person name="Andrzejewski T.M."/>
            <person name="Davidsen T.M."/>
            <person name="Wayne K.J."/>
            <person name="Tettelin H."/>
            <person name="Glass J.I."/>
            <person name="Rusch D."/>
            <person name="Podicherti R."/>
            <person name="Tsui H.-C.T."/>
            <person name="Winkler M.E."/>
        </authorList>
    </citation>
    <scope>NUCLEOTIDE SEQUENCE</scope>
</reference>
<organism evidence="6">
    <name type="scientific">marine metagenome</name>
    <dbReference type="NCBI Taxonomy" id="408172"/>
    <lineage>
        <taxon>unclassified sequences</taxon>
        <taxon>metagenomes</taxon>
        <taxon>ecological metagenomes</taxon>
    </lineage>
</organism>
<dbReference type="InterPro" id="IPR030679">
    <property type="entry name" value="ABC_ATPase_HisP-typ"/>
</dbReference>
<sequence>MDNEISESQSTQTASIESSETIISIKGMHKWFDDFHVLKDINLEVRRGERIVICGPSGSGKSTLIRCINRLEEHQQGTIVVDGTELTHDLKNIEIVRSEVGMVFQQFNLFPHLTALQNVTLAPIWVRKMPKKEAEEAAMQYLERVQIPEQANKFPGQLSGGQQQRVAIARALCMNPRIMLFDEPTSALDPEMIKEVLDVMIELAESGMTMLVVTHEMGFA</sequence>
<dbReference type="PIRSF" id="PIRSF039085">
    <property type="entry name" value="ABC_ATPase_HisP"/>
    <property type="match status" value="1"/>
</dbReference>
<dbReference type="InterPro" id="IPR017871">
    <property type="entry name" value="ABC_transporter-like_CS"/>
</dbReference>
<dbReference type="GO" id="GO:0015424">
    <property type="term" value="F:ABC-type amino acid transporter activity"/>
    <property type="evidence" value="ECO:0007669"/>
    <property type="project" value="InterPro"/>
</dbReference>
<proteinExistence type="inferred from homology"/>
<evidence type="ECO:0000256" key="1">
    <source>
        <dbReference type="ARBA" id="ARBA00005417"/>
    </source>
</evidence>
<dbReference type="FunFam" id="3.40.50.300:FF:000020">
    <property type="entry name" value="Amino acid ABC transporter ATP-binding component"/>
    <property type="match status" value="1"/>
</dbReference>